<evidence type="ECO:0000313" key="2">
    <source>
        <dbReference type="EMBL" id="RHL88289.1"/>
    </source>
</evidence>
<sequence>MTVEEKKERNRKYGAICARAKAMGIMQGDAISAIMDIESADRKFNLRLDDFLGADNSNFAHDFIRIQGNIVRGNFPATDFGDFVPRFAGRSE</sequence>
<dbReference type="RefSeq" id="WP_118427219.1">
    <property type="nucleotide sequence ID" value="NZ_QRPD01000005.1"/>
</dbReference>
<dbReference type="Proteomes" id="UP000283325">
    <property type="component" value="Unassembled WGS sequence"/>
</dbReference>
<accession>A0A415N0A7</accession>
<gene>
    <name evidence="2" type="ORF">DWZ98_07835</name>
</gene>
<dbReference type="EMBL" id="QRPD01000005">
    <property type="protein sequence ID" value="RHL88289.1"/>
    <property type="molecule type" value="Genomic_DNA"/>
</dbReference>
<protein>
    <recommendedName>
        <fullName evidence="1">DUF6874 domain-containing protein</fullName>
    </recommendedName>
</protein>
<dbReference type="Pfam" id="PF21779">
    <property type="entry name" value="DUF6874"/>
    <property type="match status" value="1"/>
</dbReference>
<proteinExistence type="predicted"/>
<evidence type="ECO:0000313" key="3">
    <source>
        <dbReference type="Proteomes" id="UP000283325"/>
    </source>
</evidence>
<dbReference type="InterPro" id="IPR049239">
    <property type="entry name" value="DUF6874"/>
</dbReference>
<feature type="domain" description="DUF6874" evidence="1">
    <location>
        <begin position="10"/>
        <end position="88"/>
    </location>
</feature>
<comment type="caution">
    <text evidence="2">The sequence shown here is derived from an EMBL/GenBank/DDBJ whole genome shotgun (WGS) entry which is preliminary data.</text>
</comment>
<reference evidence="2 3" key="1">
    <citation type="submission" date="2018-08" db="EMBL/GenBank/DDBJ databases">
        <title>A genome reference for cultivated species of the human gut microbiota.</title>
        <authorList>
            <person name="Zou Y."/>
            <person name="Xue W."/>
            <person name="Luo G."/>
        </authorList>
    </citation>
    <scope>NUCLEOTIDE SEQUENCE [LARGE SCALE GENOMIC DNA]</scope>
    <source>
        <strain evidence="2 3">AF36-1BH</strain>
    </source>
</reference>
<dbReference type="AlphaFoldDB" id="A0A415N0A7"/>
<name>A0A415N0A7_9FIRM</name>
<organism evidence="2 3">
    <name type="scientific">Dorea formicigenerans</name>
    <dbReference type="NCBI Taxonomy" id="39486"/>
    <lineage>
        <taxon>Bacteria</taxon>
        <taxon>Bacillati</taxon>
        <taxon>Bacillota</taxon>
        <taxon>Clostridia</taxon>
        <taxon>Lachnospirales</taxon>
        <taxon>Lachnospiraceae</taxon>
        <taxon>Dorea</taxon>
    </lineage>
</organism>
<evidence type="ECO:0000259" key="1">
    <source>
        <dbReference type="Pfam" id="PF21779"/>
    </source>
</evidence>